<accession>A0AC35TIF0</accession>
<name>A0AC35TIF0_9BILA</name>
<reference evidence="2" key="1">
    <citation type="submission" date="2016-11" db="UniProtKB">
        <authorList>
            <consortium name="WormBaseParasite"/>
        </authorList>
    </citation>
    <scope>IDENTIFICATION</scope>
    <source>
        <strain evidence="2">KR3021</strain>
    </source>
</reference>
<organism evidence="1 2">
    <name type="scientific">Rhabditophanes sp. KR3021</name>
    <dbReference type="NCBI Taxonomy" id="114890"/>
    <lineage>
        <taxon>Eukaryota</taxon>
        <taxon>Metazoa</taxon>
        <taxon>Ecdysozoa</taxon>
        <taxon>Nematoda</taxon>
        <taxon>Chromadorea</taxon>
        <taxon>Rhabditida</taxon>
        <taxon>Tylenchina</taxon>
        <taxon>Panagrolaimomorpha</taxon>
        <taxon>Strongyloidoidea</taxon>
        <taxon>Alloionematidae</taxon>
        <taxon>Rhabditophanes</taxon>
    </lineage>
</organism>
<evidence type="ECO:0000313" key="1">
    <source>
        <dbReference type="Proteomes" id="UP000095286"/>
    </source>
</evidence>
<protein>
    <submittedName>
        <fullName evidence="2">SAP30_Sin3_bdg domain-containing protein</fullName>
    </submittedName>
</protein>
<proteinExistence type="predicted"/>
<evidence type="ECO:0000313" key="2">
    <source>
        <dbReference type="WBParaSite" id="RSKR_0000090914.1"/>
    </source>
</evidence>
<sequence>MTLHQKASTKLPPTPTSPLLPPLPHQQIRTPLYLPQNTASTKARFPNPPKTYLTPASRQYLDDLIQNHKTGRKIKIDSVKKDILKKIISSQVVNNNNNNNNEDSMEGGSRDLTPIQFASEELVNQMKFINMFGTYPQESTLTPN</sequence>
<dbReference type="WBParaSite" id="RSKR_0000090914.1">
    <property type="protein sequence ID" value="RSKR_0000090914.1"/>
    <property type="gene ID" value="RSKR_0000090914"/>
</dbReference>
<dbReference type="Proteomes" id="UP000095286">
    <property type="component" value="Unplaced"/>
</dbReference>